<dbReference type="InterPro" id="IPR018487">
    <property type="entry name" value="Hemopexin-like_repeat"/>
</dbReference>
<dbReference type="Pfam" id="PF00045">
    <property type="entry name" value="Hemopexin"/>
    <property type="match status" value="1"/>
</dbReference>
<sequence>MMSTPPFAIPATNHHGKEKVYFFKGDQYYQYEFKNQPTHEECSRMTRQY</sequence>
<name>A0A0E9UH61_ANGAN</name>
<dbReference type="Gene3D" id="2.110.10.10">
    <property type="entry name" value="Hemopexin-like domain"/>
    <property type="match status" value="1"/>
</dbReference>
<dbReference type="AlphaFoldDB" id="A0A0E9UH61"/>
<dbReference type="InterPro" id="IPR036375">
    <property type="entry name" value="Hemopexin-like_dom_sf"/>
</dbReference>
<proteinExistence type="predicted"/>
<evidence type="ECO:0000313" key="1">
    <source>
        <dbReference type="EMBL" id="JAH64288.1"/>
    </source>
</evidence>
<protein>
    <submittedName>
        <fullName evidence="1">Uncharacterized protein</fullName>
    </submittedName>
</protein>
<organism evidence="1">
    <name type="scientific">Anguilla anguilla</name>
    <name type="common">European freshwater eel</name>
    <name type="synonym">Muraena anguilla</name>
    <dbReference type="NCBI Taxonomy" id="7936"/>
    <lineage>
        <taxon>Eukaryota</taxon>
        <taxon>Metazoa</taxon>
        <taxon>Chordata</taxon>
        <taxon>Craniata</taxon>
        <taxon>Vertebrata</taxon>
        <taxon>Euteleostomi</taxon>
        <taxon>Actinopterygii</taxon>
        <taxon>Neopterygii</taxon>
        <taxon>Teleostei</taxon>
        <taxon>Anguilliformes</taxon>
        <taxon>Anguillidae</taxon>
        <taxon>Anguilla</taxon>
    </lineage>
</organism>
<accession>A0A0E9UH61</accession>
<dbReference type="EMBL" id="GBXM01044289">
    <property type="protein sequence ID" value="JAH64288.1"/>
    <property type="molecule type" value="Transcribed_RNA"/>
</dbReference>
<reference evidence="1" key="1">
    <citation type="submission" date="2014-11" db="EMBL/GenBank/DDBJ databases">
        <authorList>
            <person name="Amaro Gonzalez C."/>
        </authorList>
    </citation>
    <scope>NUCLEOTIDE SEQUENCE</scope>
</reference>
<reference evidence="1" key="2">
    <citation type="journal article" date="2015" name="Fish Shellfish Immunol.">
        <title>Early steps in the European eel (Anguilla anguilla)-Vibrio vulnificus interaction in the gills: Role of the RtxA13 toxin.</title>
        <authorList>
            <person name="Callol A."/>
            <person name="Pajuelo D."/>
            <person name="Ebbesson L."/>
            <person name="Teles M."/>
            <person name="MacKenzie S."/>
            <person name="Amaro C."/>
        </authorList>
    </citation>
    <scope>NUCLEOTIDE SEQUENCE</scope>
</reference>
<dbReference type="SUPFAM" id="SSF50923">
    <property type="entry name" value="Hemopexin-like domain"/>
    <property type="match status" value="1"/>
</dbReference>